<dbReference type="EMBL" id="CP029843">
    <property type="protein sequence ID" value="AWV07042.1"/>
    <property type="molecule type" value="Genomic_DNA"/>
</dbReference>
<dbReference type="HAMAP" id="MF_00135">
    <property type="entry name" value="PRAI"/>
    <property type="match status" value="1"/>
</dbReference>
<dbReference type="OrthoDB" id="9796196at2"/>
<dbReference type="GO" id="GO:0000162">
    <property type="term" value="P:L-tryptophan biosynthetic process"/>
    <property type="evidence" value="ECO:0007669"/>
    <property type="project" value="UniProtKB-UniRule"/>
</dbReference>
<dbReference type="SUPFAM" id="SSF51366">
    <property type="entry name" value="Ribulose-phoshate binding barrel"/>
    <property type="match status" value="1"/>
</dbReference>
<keyword evidence="8 9" id="KW-0413">Isomerase</keyword>
<dbReference type="EC" id="5.3.1.24" evidence="3 9"/>
<evidence type="ECO:0000256" key="1">
    <source>
        <dbReference type="ARBA" id="ARBA00001164"/>
    </source>
</evidence>
<dbReference type="InterPro" id="IPR001240">
    <property type="entry name" value="PRAI_dom"/>
</dbReference>
<evidence type="ECO:0000256" key="2">
    <source>
        <dbReference type="ARBA" id="ARBA00004664"/>
    </source>
</evidence>
<comment type="similarity">
    <text evidence="9">Belongs to the TrpF family.</text>
</comment>
<evidence type="ECO:0000256" key="9">
    <source>
        <dbReference type="HAMAP-Rule" id="MF_00135"/>
    </source>
</evidence>
<evidence type="ECO:0000256" key="6">
    <source>
        <dbReference type="ARBA" id="ARBA00022822"/>
    </source>
</evidence>
<keyword evidence="5 9" id="KW-0028">Amino-acid biosynthesis</keyword>
<accession>A0A2U9T673</accession>
<evidence type="ECO:0000313" key="11">
    <source>
        <dbReference type="EMBL" id="AWV07042.1"/>
    </source>
</evidence>
<evidence type="ECO:0000256" key="5">
    <source>
        <dbReference type="ARBA" id="ARBA00022605"/>
    </source>
</evidence>
<evidence type="ECO:0000256" key="4">
    <source>
        <dbReference type="ARBA" id="ARBA00022272"/>
    </source>
</evidence>
<keyword evidence="6 9" id="KW-0822">Tryptophan biosynthesis</keyword>
<evidence type="ECO:0000256" key="8">
    <source>
        <dbReference type="ARBA" id="ARBA00023235"/>
    </source>
</evidence>
<dbReference type="InterPro" id="IPR013785">
    <property type="entry name" value="Aldolase_TIM"/>
</dbReference>
<dbReference type="Gene3D" id="3.20.20.70">
    <property type="entry name" value="Aldolase class I"/>
    <property type="match status" value="1"/>
</dbReference>
<dbReference type="KEGG" id="lmb:C9I47_1338"/>
<dbReference type="Proteomes" id="UP000249447">
    <property type="component" value="Chromosome"/>
</dbReference>
<dbReference type="UniPathway" id="UPA00035">
    <property type="reaction ID" value="UER00042"/>
</dbReference>
<dbReference type="GO" id="GO:0004640">
    <property type="term" value="F:phosphoribosylanthranilate isomerase activity"/>
    <property type="evidence" value="ECO:0007669"/>
    <property type="project" value="UniProtKB-UniRule"/>
</dbReference>
<evidence type="ECO:0000313" key="12">
    <source>
        <dbReference type="Proteomes" id="UP000249447"/>
    </source>
</evidence>
<dbReference type="InterPro" id="IPR011060">
    <property type="entry name" value="RibuloseP-bd_barrel"/>
</dbReference>
<sequence>MGQGSVERDPKDREPRARATRIKFCGLTRPEDVDLAVALGVDFIGLVFAARSPRRLDPMTGAALRARIPDRIATVALLMDASAAEVGAVVETVRPDLLQFHGAEPDAFCAGFGLPFWKAIAMGGDPDRALAGLGSFPHAAAFLFDGHAAGEPGGGGQRFDWTRLPDTLERPFLLAGGLDAGNVARAIATARPWGVDVSSGIEQSPGLKDAARMRAFVEAVRCADGDGAPRS</sequence>
<dbReference type="PANTHER" id="PTHR42894">
    <property type="entry name" value="N-(5'-PHOSPHORIBOSYL)ANTHRANILATE ISOMERASE"/>
    <property type="match status" value="1"/>
</dbReference>
<keyword evidence="12" id="KW-1185">Reference proteome</keyword>
<dbReference type="CDD" id="cd00405">
    <property type="entry name" value="PRAI"/>
    <property type="match status" value="1"/>
</dbReference>
<gene>
    <name evidence="9" type="primary">trpF</name>
    <name evidence="11" type="ORF">C9I47_1338</name>
</gene>
<name>A0A2U9T673_9GAMM</name>
<protein>
    <recommendedName>
        <fullName evidence="4 9">N-(5'-phosphoribosyl)anthranilate isomerase</fullName>
        <shortName evidence="9">PRAI</shortName>
        <ecNumber evidence="3 9">5.3.1.24</ecNumber>
    </recommendedName>
</protein>
<proteinExistence type="inferred from homology"/>
<dbReference type="PANTHER" id="PTHR42894:SF1">
    <property type="entry name" value="N-(5'-PHOSPHORIBOSYL)ANTHRANILATE ISOMERASE"/>
    <property type="match status" value="1"/>
</dbReference>
<keyword evidence="7 9" id="KW-0057">Aromatic amino acid biosynthesis</keyword>
<evidence type="ECO:0000256" key="7">
    <source>
        <dbReference type="ARBA" id="ARBA00023141"/>
    </source>
</evidence>
<dbReference type="RefSeq" id="WP_111266153.1">
    <property type="nucleotide sequence ID" value="NZ_CP029843.1"/>
</dbReference>
<dbReference type="Pfam" id="PF00697">
    <property type="entry name" value="PRAI"/>
    <property type="match status" value="1"/>
</dbReference>
<comment type="catalytic activity">
    <reaction evidence="1 9">
        <text>N-(5-phospho-beta-D-ribosyl)anthranilate = 1-(2-carboxyphenylamino)-1-deoxy-D-ribulose 5-phosphate</text>
        <dbReference type="Rhea" id="RHEA:21540"/>
        <dbReference type="ChEBI" id="CHEBI:18277"/>
        <dbReference type="ChEBI" id="CHEBI:58613"/>
        <dbReference type="EC" id="5.3.1.24"/>
    </reaction>
</comment>
<evidence type="ECO:0000259" key="10">
    <source>
        <dbReference type="Pfam" id="PF00697"/>
    </source>
</evidence>
<dbReference type="AlphaFoldDB" id="A0A2U9T673"/>
<dbReference type="InterPro" id="IPR044643">
    <property type="entry name" value="TrpF_fam"/>
</dbReference>
<evidence type="ECO:0000256" key="3">
    <source>
        <dbReference type="ARBA" id="ARBA00012572"/>
    </source>
</evidence>
<reference evidence="11 12" key="1">
    <citation type="submission" date="2018-05" db="EMBL/GenBank/DDBJ databases">
        <title>The complete genome of Lysobacter maris HZ9B, a marine bacterium antagonistic against terrestrial plant pathogens.</title>
        <authorList>
            <person name="Zhang X.-Q."/>
        </authorList>
    </citation>
    <scope>NUCLEOTIDE SEQUENCE [LARGE SCALE GENOMIC DNA]</scope>
    <source>
        <strain evidence="11 12">HZ9B</strain>
    </source>
</reference>
<comment type="pathway">
    <text evidence="2 9">Amino-acid biosynthesis; L-tryptophan biosynthesis; L-tryptophan from chorismate: step 3/5.</text>
</comment>
<organism evidence="11 12">
    <name type="scientific">Marilutibacter maris</name>
    <dbReference type="NCBI Taxonomy" id="1605891"/>
    <lineage>
        <taxon>Bacteria</taxon>
        <taxon>Pseudomonadati</taxon>
        <taxon>Pseudomonadota</taxon>
        <taxon>Gammaproteobacteria</taxon>
        <taxon>Lysobacterales</taxon>
        <taxon>Lysobacteraceae</taxon>
        <taxon>Marilutibacter</taxon>
    </lineage>
</organism>
<feature type="domain" description="N-(5'phosphoribosyl) anthranilate isomerase (PRAI)" evidence="10">
    <location>
        <begin position="23"/>
        <end position="218"/>
    </location>
</feature>